<name>A0A9P7KBB5_9AGAR</name>
<reference evidence="1" key="2">
    <citation type="submission" date="2021-10" db="EMBL/GenBank/DDBJ databases">
        <title>Phylogenomics reveals ancestral predisposition of the termite-cultivated fungus Termitomyces towards a domesticated lifestyle.</title>
        <authorList>
            <person name="Auxier B."/>
            <person name="Grum-Grzhimaylo A."/>
            <person name="Cardenas M.E."/>
            <person name="Lodge J.D."/>
            <person name="Laessoe T."/>
            <person name="Pedersen O."/>
            <person name="Smith M.E."/>
            <person name="Kuyper T.W."/>
            <person name="Franco-Molano E.A."/>
            <person name="Baroni T.J."/>
            <person name="Aanen D.K."/>
        </authorList>
    </citation>
    <scope>NUCLEOTIDE SEQUENCE</scope>
    <source>
        <strain evidence="1">AP01</strain>
        <tissue evidence="1">Mycelium</tissue>
    </source>
</reference>
<dbReference type="OrthoDB" id="3059155at2759"/>
<dbReference type="EMBL" id="JABCKV010000073">
    <property type="protein sequence ID" value="KAG5644353.1"/>
    <property type="molecule type" value="Genomic_DNA"/>
</dbReference>
<keyword evidence="2" id="KW-1185">Reference proteome</keyword>
<protein>
    <submittedName>
        <fullName evidence="1">Uncharacterized protein</fullName>
    </submittedName>
</protein>
<sequence length="234" mass="26590">MQLYLRASRTIATIPDPGDPDFIAQSLEFEVTFDKLRTDVLVISYDNAIESRHTYIVRLEEDNLVVTELNDEFLRALAFSTCGDYVYSGIQHHPEDIQWPKLCGLPDDLLSSRSPGPPHPLALLVDCYYVCAPHIFRLRGEVRTGVMFLDHKLIDDDEETYRSRVICVKPDGLIWRPGMQTVLIWPHDPEGEVTEVGREVKVVIVSEGGPTVIDTGIKSGEMMREDEWFMNIIG</sequence>
<evidence type="ECO:0000313" key="1">
    <source>
        <dbReference type="EMBL" id="KAG5644353.1"/>
    </source>
</evidence>
<gene>
    <name evidence="1" type="ORF">DXG03_008650</name>
</gene>
<organism evidence="1 2">
    <name type="scientific">Asterophora parasitica</name>
    <dbReference type="NCBI Taxonomy" id="117018"/>
    <lineage>
        <taxon>Eukaryota</taxon>
        <taxon>Fungi</taxon>
        <taxon>Dikarya</taxon>
        <taxon>Basidiomycota</taxon>
        <taxon>Agaricomycotina</taxon>
        <taxon>Agaricomycetes</taxon>
        <taxon>Agaricomycetidae</taxon>
        <taxon>Agaricales</taxon>
        <taxon>Tricholomatineae</taxon>
        <taxon>Lyophyllaceae</taxon>
        <taxon>Asterophora</taxon>
    </lineage>
</organism>
<accession>A0A9P7KBB5</accession>
<reference evidence="1" key="1">
    <citation type="submission" date="2020-07" db="EMBL/GenBank/DDBJ databases">
        <authorList>
            <person name="Nieuwenhuis M."/>
            <person name="Van De Peppel L.J.J."/>
        </authorList>
    </citation>
    <scope>NUCLEOTIDE SEQUENCE</scope>
    <source>
        <strain evidence="1">AP01</strain>
        <tissue evidence="1">Mycelium</tissue>
    </source>
</reference>
<dbReference type="AlphaFoldDB" id="A0A9P7KBB5"/>
<comment type="caution">
    <text evidence="1">The sequence shown here is derived from an EMBL/GenBank/DDBJ whole genome shotgun (WGS) entry which is preliminary data.</text>
</comment>
<evidence type="ECO:0000313" key="2">
    <source>
        <dbReference type="Proteomes" id="UP000775547"/>
    </source>
</evidence>
<proteinExistence type="predicted"/>
<dbReference type="Proteomes" id="UP000775547">
    <property type="component" value="Unassembled WGS sequence"/>
</dbReference>